<dbReference type="Gene3D" id="3.40.50.300">
    <property type="entry name" value="P-loop containing nucleotide triphosphate hydrolases"/>
    <property type="match status" value="1"/>
</dbReference>
<dbReference type="SUPFAM" id="SSF52540">
    <property type="entry name" value="P-loop containing nucleoside triphosphate hydrolases"/>
    <property type="match status" value="1"/>
</dbReference>
<evidence type="ECO:0000313" key="2">
    <source>
        <dbReference type="EMBL" id="OOQ82996.1"/>
    </source>
</evidence>
<keyword evidence="1" id="KW-1133">Transmembrane helix</keyword>
<organism evidence="2 3">
    <name type="scientific">Penicillium brasilianum</name>
    <dbReference type="NCBI Taxonomy" id="104259"/>
    <lineage>
        <taxon>Eukaryota</taxon>
        <taxon>Fungi</taxon>
        <taxon>Dikarya</taxon>
        <taxon>Ascomycota</taxon>
        <taxon>Pezizomycotina</taxon>
        <taxon>Eurotiomycetes</taxon>
        <taxon>Eurotiomycetidae</taxon>
        <taxon>Eurotiales</taxon>
        <taxon>Aspergillaceae</taxon>
        <taxon>Penicillium</taxon>
    </lineage>
</organism>
<keyword evidence="1" id="KW-0812">Transmembrane</keyword>
<dbReference type="PANTHER" id="PTHR36978:SF4">
    <property type="entry name" value="P-LOOP CONTAINING NUCLEOSIDE TRIPHOSPHATE HYDROLASE PROTEIN"/>
    <property type="match status" value="1"/>
</dbReference>
<sequence>MSRYIDQCPAPAKVRPVKVVVASPSRSGTLSMFIAMNMLGFKTYHFAECVLEKGLPHLRFFREAITAQYNRLSGVKRYNKADFEKWMAEYDCMVEIPSYMGKDLLGAYADDPDVKFILTERQPEKWARSVNNSAGGVVKMAESFPMNILKNFDPTLCEFMRINILIYDALARGTRPGDPDNEEELCTYYNDYIKMAKEVIPADRLHIITLENGVDWEDICPFLGLPIPDEPYPMPNDPANFKKMVDGFLKPRMRAAIIRLGAVALPTLGVAGWVSFKYGPMLLALLKGMM</sequence>
<comment type="caution">
    <text evidence="2">The sequence shown here is derived from an EMBL/GenBank/DDBJ whole genome shotgun (WGS) entry which is preliminary data.</text>
</comment>
<reference evidence="3" key="1">
    <citation type="submission" date="2015-09" db="EMBL/GenBank/DDBJ databases">
        <authorList>
            <person name="Fill T.P."/>
            <person name="Baretta J.F."/>
            <person name="de Almeida L.G."/>
            <person name="Rocha M."/>
            <person name="de Souza D.H."/>
            <person name="Malavazi I."/>
            <person name="Cerdeira L.T."/>
            <person name="Hong H."/>
            <person name="Samborskyy M."/>
            <person name="de Vasconcelos A.T."/>
            <person name="Leadlay P."/>
            <person name="Rodrigues-Filho E."/>
        </authorList>
    </citation>
    <scope>NUCLEOTIDE SEQUENCE [LARGE SCALE GENOMIC DNA]</scope>
    <source>
        <strain evidence="3">LaBioMMi 136</strain>
    </source>
</reference>
<keyword evidence="1" id="KW-0472">Membrane</keyword>
<dbReference type="AlphaFoldDB" id="A0A1S9RC69"/>
<gene>
    <name evidence="2" type="ORF">PEBR_38222</name>
</gene>
<dbReference type="InterPro" id="IPR040632">
    <property type="entry name" value="Sulfotransfer_4"/>
</dbReference>
<dbReference type="InterPro" id="IPR027417">
    <property type="entry name" value="P-loop_NTPase"/>
</dbReference>
<feature type="transmembrane region" description="Helical" evidence="1">
    <location>
        <begin position="256"/>
        <end position="276"/>
    </location>
</feature>
<proteinExistence type="predicted"/>
<dbReference type="Proteomes" id="UP000190744">
    <property type="component" value="Unassembled WGS sequence"/>
</dbReference>
<evidence type="ECO:0008006" key="4">
    <source>
        <dbReference type="Google" id="ProtNLM"/>
    </source>
</evidence>
<protein>
    <recommendedName>
        <fullName evidence="4">NAD dependent epimerase/dehydratase</fullName>
    </recommendedName>
</protein>
<name>A0A1S9RC69_PENBI</name>
<evidence type="ECO:0000313" key="3">
    <source>
        <dbReference type="Proteomes" id="UP000190744"/>
    </source>
</evidence>
<dbReference type="Pfam" id="PF17784">
    <property type="entry name" value="Sulfotransfer_4"/>
    <property type="match status" value="1"/>
</dbReference>
<dbReference type="EMBL" id="LJBN01000205">
    <property type="protein sequence ID" value="OOQ82996.1"/>
    <property type="molecule type" value="Genomic_DNA"/>
</dbReference>
<accession>A0A1S9RC69</accession>
<evidence type="ECO:0000256" key="1">
    <source>
        <dbReference type="SAM" id="Phobius"/>
    </source>
</evidence>
<dbReference type="PANTHER" id="PTHR36978">
    <property type="entry name" value="P-LOOP CONTAINING NUCLEOTIDE TRIPHOSPHATE HYDROLASE"/>
    <property type="match status" value="1"/>
</dbReference>